<comment type="caution">
    <text evidence="2">The sequence shown here is derived from an EMBL/GenBank/DDBJ whole genome shotgun (WGS) entry which is preliminary data.</text>
</comment>
<reference evidence="2 3" key="1">
    <citation type="journal article" date="2019" name="Int. J. Syst. Evol. Microbiol.">
        <title>The Global Catalogue of Microorganisms (GCM) 10K type strain sequencing project: providing services to taxonomists for standard genome sequencing and annotation.</title>
        <authorList>
            <consortium name="The Broad Institute Genomics Platform"/>
            <consortium name="The Broad Institute Genome Sequencing Center for Infectious Disease"/>
            <person name="Wu L."/>
            <person name="Ma J."/>
        </authorList>
    </citation>
    <scope>NUCLEOTIDE SEQUENCE [LARGE SCALE GENOMIC DNA]</scope>
    <source>
        <strain evidence="2 3">JCM 11756</strain>
    </source>
</reference>
<feature type="compositionally biased region" description="Acidic residues" evidence="1">
    <location>
        <begin position="202"/>
        <end position="212"/>
    </location>
</feature>
<dbReference type="PANTHER" id="PTHR38133">
    <property type="entry name" value="SLR1429 PROTEIN"/>
    <property type="match status" value="1"/>
</dbReference>
<dbReference type="PANTHER" id="PTHR38133:SF1">
    <property type="entry name" value="SLR1429 PROTEIN"/>
    <property type="match status" value="1"/>
</dbReference>
<accession>A0ABN1Z2X0</accession>
<evidence type="ECO:0000256" key="1">
    <source>
        <dbReference type="SAM" id="MobiDB-lite"/>
    </source>
</evidence>
<proteinExistence type="predicted"/>
<gene>
    <name evidence="2" type="ORF">GCM10009601_39600</name>
</gene>
<sequence>MSEEHDVRARGFAAFPARKGGRARGQSWWGKAWVEAMEDTWPEEEPLKKGRAFARSGRIGPVTVSPGRIAALVYAGEDEPFPVGLLIPELDDDQWDALWEKTADRPAETEAVLAGELPPDLLEAAEDARLGVLPGYGELEPDCDCDEPEHPCVHAVALGYQFSWLLDEEPQILLLVRGRAWDEALDELKSVLLLRAMTGDAGETDEAEDEETNGAQEQAHEDAGPDTNRPAAEALREPQGISVTDTYARPVAPLPPLPALPEPPQEAPEPVAGIEADPLERLVADAAVRARRLLAYTLGLAAEPPRPLDLWQDTVRIAATHPHPGVRARLRAGCGRPEELDRAVEAWRTGDSAGLDVLEQSWEPPAADVARVRAALTAGWEEDELPELVVHGNHWTVAGRGVQLRYGRDGRWYPYQERSGVWWPAGPPAHEPGPVLSELLGG</sequence>
<dbReference type="RefSeq" id="WP_344014446.1">
    <property type="nucleotide sequence ID" value="NZ_BAAAIZ010000061.1"/>
</dbReference>
<keyword evidence="3" id="KW-1185">Reference proteome</keyword>
<evidence type="ECO:0000313" key="3">
    <source>
        <dbReference type="Proteomes" id="UP001500973"/>
    </source>
</evidence>
<feature type="compositionally biased region" description="Pro residues" evidence="1">
    <location>
        <begin position="252"/>
        <end position="267"/>
    </location>
</feature>
<organism evidence="2 3">
    <name type="scientific">Streptomyces thermospinosisporus</name>
    <dbReference type="NCBI Taxonomy" id="161482"/>
    <lineage>
        <taxon>Bacteria</taxon>
        <taxon>Bacillati</taxon>
        <taxon>Actinomycetota</taxon>
        <taxon>Actinomycetes</taxon>
        <taxon>Kitasatosporales</taxon>
        <taxon>Streptomycetaceae</taxon>
        <taxon>Streptomyces</taxon>
    </lineage>
</organism>
<name>A0ABN1Z2X0_9ACTN</name>
<protein>
    <recommendedName>
        <fullName evidence="4">SWIM-type domain-containing protein</fullName>
    </recommendedName>
</protein>
<feature type="region of interest" description="Disordered" evidence="1">
    <location>
        <begin position="201"/>
        <end position="271"/>
    </location>
</feature>
<dbReference type="Proteomes" id="UP001500973">
    <property type="component" value="Unassembled WGS sequence"/>
</dbReference>
<dbReference type="EMBL" id="BAAAIZ010000061">
    <property type="protein sequence ID" value="GAA1427793.1"/>
    <property type="molecule type" value="Genomic_DNA"/>
</dbReference>
<evidence type="ECO:0008006" key="4">
    <source>
        <dbReference type="Google" id="ProtNLM"/>
    </source>
</evidence>
<evidence type="ECO:0000313" key="2">
    <source>
        <dbReference type="EMBL" id="GAA1427793.1"/>
    </source>
</evidence>